<proteinExistence type="predicted"/>
<name>A0A9D7XHZ7_9BACT</name>
<evidence type="ECO:0000313" key="1">
    <source>
        <dbReference type="EMBL" id="MBK9718287.1"/>
    </source>
</evidence>
<comment type="caution">
    <text evidence="1">The sequence shown here is derived from an EMBL/GenBank/DDBJ whole genome shotgun (WGS) entry which is preliminary data.</text>
</comment>
<dbReference type="EMBL" id="JADKFW010000009">
    <property type="protein sequence ID" value="MBK9718287.1"/>
    <property type="molecule type" value="Genomic_DNA"/>
</dbReference>
<organism evidence="1 2">
    <name type="scientific">Candidatus Defluviibacterium haderslevense</name>
    <dbReference type="NCBI Taxonomy" id="2981993"/>
    <lineage>
        <taxon>Bacteria</taxon>
        <taxon>Pseudomonadati</taxon>
        <taxon>Bacteroidota</taxon>
        <taxon>Saprospiria</taxon>
        <taxon>Saprospirales</taxon>
        <taxon>Saprospiraceae</taxon>
        <taxon>Candidatus Defluviibacterium</taxon>
    </lineage>
</organism>
<dbReference type="Proteomes" id="UP000808349">
    <property type="component" value="Unassembled WGS sequence"/>
</dbReference>
<accession>A0A9D7XHZ7</accession>
<reference evidence="1 2" key="1">
    <citation type="submission" date="2020-10" db="EMBL/GenBank/DDBJ databases">
        <title>Connecting structure to function with the recovery of over 1000 high-quality activated sludge metagenome-assembled genomes encoding full-length rRNA genes using long-read sequencing.</title>
        <authorList>
            <person name="Singleton C.M."/>
            <person name="Petriglieri F."/>
            <person name="Kristensen J.M."/>
            <person name="Kirkegaard R.H."/>
            <person name="Michaelsen T.Y."/>
            <person name="Andersen M.H."/>
            <person name="Karst S.M."/>
            <person name="Dueholm M.S."/>
            <person name="Nielsen P.H."/>
            <person name="Albertsen M."/>
        </authorList>
    </citation>
    <scope>NUCLEOTIDE SEQUENCE [LARGE SCALE GENOMIC DNA]</scope>
    <source>
        <strain evidence="1">Ribe_18-Q3-R11-54_BAT3C.373</strain>
    </source>
</reference>
<sequence length="321" mass="33292">MVKTIFLLLFINVIAYSQHNSQGGGKYLDSASILSSELSDSSITFRKIKYINGPRLIGNPSATYDSLKCIKLGTNLSFSNDTLNASGASGNVNQSGNSFGAGMVVGTNDNNSFDLETNNVSRFSITSGATTGGEITATSITTNTATMNNAFTIRANSSGTAATNFGSNILFQGESSTTDNQDMGSIGAYWNTATHATRGAYLSFKLVKNGAAPLEYFLVSQNGAGEIKVGNGTRVTLATNVLTTETPFTVGNSSNALTLGGSSGTVGMVSSANSSTACLINGTNTTTPCLKLGNTGYTGTADTKDMLYTSVPYTVPVEQEL</sequence>
<protein>
    <submittedName>
        <fullName evidence="1">Uncharacterized protein</fullName>
    </submittedName>
</protein>
<dbReference type="AlphaFoldDB" id="A0A9D7XHZ7"/>
<evidence type="ECO:0000313" key="2">
    <source>
        <dbReference type="Proteomes" id="UP000808349"/>
    </source>
</evidence>
<gene>
    <name evidence="1" type="ORF">IPO85_12405</name>
</gene>